<dbReference type="Pfam" id="PF01753">
    <property type="entry name" value="zf-MYND"/>
    <property type="match status" value="1"/>
</dbReference>
<name>A0A8H5GUU9_9AGAR</name>
<evidence type="ECO:0000256" key="3">
    <source>
        <dbReference type="ARBA" id="ARBA00022833"/>
    </source>
</evidence>
<reference evidence="7 8" key="1">
    <citation type="journal article" date="2020" name="ISME J.">
        <title>Uncovering the hidden diversity of litter-decomposition mechanisms in mushroom-forming fungi.</title>
        <authorList>
            <person name="Floudas D."/>
            <person name="Bentzer J."/>
            <person name="Ahren D."/>
            <person name="Johansson T."/>
            <person name="Persson P."/>
            <person name="Tunlid A."/>
        </authorList>
    </citation>
    <scope>NUCLEOTIDE SEQUENCE [LARGE SCALE GENOMIC DNA]</scope>
    <source>
        <strain evidence="7 8">CBS 661.87</strain>
    </source>
</reference>
<dbReference type="GO" id="GO:0008270">
    <property type="term" value="F:zinc ion binding"/>
    <property type="evidence" value="ECO:0007669"/>
    <property type="project" value="UniProtKB-KW"/>
</dbReference>
<evidence type="ECO:0000313" key="8">
    <source>
        <dbReference type="Proteomes" id="UP000565441"/>
    </source>
</evidence>
<keyword evidence="2 4" id="KW-0863">Zinc-finger</keyword>
<sequence length="597" mass="66635">MAAYAQLITHTPEQIEKWKEVAPTNPSRVIRALRLAPGRSTKEGDHQGDIYPALEVVKEISIEGRSGTESKAWVNLVDARLAEALCKNVTESVMFLDVLPNMPVELLEKAKKEIQSPYFRPLEILCNAACCFHYPPTKTDKKVIAALRKYWSQMMDRIWNEPENTLEPSNSHILERMVIAQMVIRLVVTDPTFLSTFYDPSDLTVQIIARHWKYSQTAEDVKLTAAMLTMFLQPDHPRHVAYVRSNDLESATSQLLSKMLVGVGPTALASKQKQTKALMASFADHLVRLSGRSASAELDFFACIISVAKKDDTEPEITNAALKSTPLWNAMFRLLKKSAKPTSETFHGQPIDPETEKTHRLYVMANVVGTTTNILHDASFEYPRECEPLIRIWANENLFGALEETIEFLVDITGMTMQLGRLAGVLETVLGQGTPALRQLFRTQFPRWRTLGTLIRHDIKRQRATGPPKPIVQGKIPPPDSNVWDHGAWQCFAALQASCIDLDTACGKRGCENIGTRLCTCEVVRYCSEGCQNKDMKDHQIMCGHMQLLEHVVGRSKNGSSSNSGPPSIEKKGSARKSAPVSSSPRVEAVENLEDLD</sequence>
<accession>A0A8H5GUU9</accession>
<dbReference type="PROSITE" id="PS01360">
    <property type="entry name" value="ZF_MYND_1"/>
    <property type="match status" value="1"/>
</dbReference>
<keyword evidence="8" id="KW-1185">Reference proteome</keyword>
<evidence type="ECO:0000256" key="5">
    <source>
        <dbReference type="SAM" id="MobiDB-lite"/>
    </source>
</evidence>
<feature type="compositionally biased region" description="Low complexity" evidence="5">
    <location>
        <begin position="558"/>
        <end position="568"/>
    </location>
</feature>
<keyword evidence="1" id="KW-0479">Metal-binding</keyword>
<dbReference type="Gene3D" id="6.10.140.2220">
    <property type="match status" value="1"/>
</dbReference>
<gene>
    <name evidence="7" type="ORF">D9615_009617</name>
</gene>
<evidence type="ECO:0000256" key="4">
    <source>
        <dbReference type="PROSITE-ProRule" id="PRU00134"/>
    </source>
</evidence>
<proteinExistence type="predicted"/>
<dbReference type="EMBL" id="JAACJP010000046">
    <property type="protein sequence ID" value="KAF5371518.1"/>
    <property type="molecule type" value="Genomic_DNA"/>
</dbReference>
<evidence type="ECO:0000313" key="7">
    <source>
        <dbReference type="EMBL" id="KAF5371518.1"/>
    </source>
</evidence>
<comment type="caution">
    <text evidence="7">The sequence shown here is derived from an EMBL/GenBank/DDBJ whole genome shotgun (WGS) entry which is preliminary data.</text>
</comment>
<dbReference type="SUPFAM" id="SSF144232">
    <property type="entry name" value="HIT/MYND zinc finger-like"/>
    <property type="match status" value="1"/>
</dbReference>
<protein>
    <recommendedName>
        <fullName evidence="6">MYND-type domain-containing protein</fullName>
    </recommendedName>
</protein>
<dbReference type="Proteomes" id="UP000565441">
    <property type="component" value="Unassembled WGS sequence"/>
</dbReference>
<dbReference type="OrthoDB" id="432970at2759"/>
<dbReference type="PROSITE" id="PS50865">
    <property type="entry name" value="ZF_MYND_2"/>
    <property type="match status" value="1"/>
</dbReference>
<evidence type="ECO:0000256" key="2">
    <source>
        <dbReference type="ARBA" id="ARBA00022771"/>
    </source>
</evidence>
<feature type="region of interest" description="Disordered" evidence="5">
    <location>
        <begin position="555"/>
        <end position="597"/>
    </location>
</feature>
<evidence type="ECO:0000259" key="6">
    <source>
        <dbReference type="PROSITE" id="PS50865"/>
    </source>
</evidence>
<dbReference type="AlphaFoldDB" id="A0A8H5GUU9"/>
<dbReference type="InterPro" id="IPR002893">
    <property type="entry name" value="Znf_MYND"/>
</dbReference>
<evidence type="ECO:0000256" key="1">
    <source>
        <dbReference type="ARBA" id="ARBA00022723"/>
    </source>
</evidence>
<keyword evidence="3" id="KW-0862">Zinc</keyword>
<organism evidence="7 8">
    <name type="scientific">Tricholomella constricta</name>
    <dbReference type="NCBI Taxonomy" id="117010"/>
    <lineage>
        <taxon>Eukaryota</taxon>
        <taxon>Fungi</taxon>
        <taxon>Dikarya</taxon>
        <taxon>Basidiomycota</taxon>
        <taxon>Agaricomycotina</taxon>
        <taxon>Agaricomycetes</taxon>
        <taxon>Agaricomycetidae</taxon>
        <taxon>Agaricales</taxon>
        <taxon>Tricholomatineae</taxon>
        <taxon>Lyophyllaceae</taxon>
        <taxon>Tricholomella</taxon>
    </lineage>
</organism>
<feature type="domain" description="MYND-type" evidence="6">
    <location>
        <begin position="503"/>
        <end position="543"/>
    </location>
</feature>